<keyword evidence="5" id="KW-0540">Nuclease</keyword>
<dbReference type="GO" id="GO:0003887">
    <property type="term" value="F:DNA-directed DNA polymerase activity"/>
    <property type="evidence" value="ECO:0007669"/>
    <property type="project" value="UniProtKB-EC"/>
</dbReference>
<protein>
    <recommendedName>
        <fullName evidence="1">DNA-directed DNA polymerase</fullName>
        <ecNumber evidence="1">2.7.7.7</ecNumber>
    </recommendedName>
</protein>
<dbReference type="GO" id="GO:0003677">
    <property type="term" value="F:DNA binding"/>
    <property type="evidence" value="ECO:0007669"/>
    <property type="project" value="InterPro"/>
</dbReference>
<dbReference type="Proteomes" id="UP000316125">
    <property type="component" value="Chromosome"/>
</dbReference>
<evidence type="ECO:0000259" key="4">
    <source>
        <dbReference type="SMART" id="SM00482"/>
    </source>
</evidence>
<proteinExistence type="predicted"/>
<reference evidence="5 6" key="1">
    <citation type="submission" date="2019-06" db="EMBL/GenBank/DDBJ databases">
        <title>Complete genome of Microbacterium foliorum M2.</title>
        <authorList>
            <person name="Cao G."/>
        </authorList>
    </citation>
    <scope>NUCLEOTIDE SEQUENCE [LARGE SCALE GENOMIC DNA]</scope>
    <source>
        <strain evidence="5 6">M2</strain>
    </source>
</reference>
<dbReference type="RefSeq" id="WP_140037215.1">
    <property type="nucleotide sequence ID" value="NZ_CP041040.1"/>
</dbReference>
<dbReference type="EMBL" id="CP041040">
    <property type="protein sequence ID" value="QDE34987.1"/>
    <property type="molecule type" value="Genomic_DNA"/>
</dbReference>
<feature type="domain" description="DNA-directed DNA polymerase family A palm" evidence="4">
    <location>
        <begin position="309"/>
        <end position="526"/>
    </location>
</feature>
<dbReference type="EC" id="2.7.7.7" evidence="1"/>
<name>A0A4Y5YQJ8_9MICO</name>
<organism evidence="5 6">
    <name type="scientific">Microbacterium foliorum</name>
    <dbReference type="NCBI Taxonomy" id="104336"/>
    <lineage>
        <taxon>Bacteria</taxon>
        <taxon>Bacillati</taxon>
        <taxon>Actinomycetota</taxon>
        <taxon>Actinomycetes</taxon>
        <taxon>Micrococcales</taxon>
        <taxon>Microbacteriaceae</taxon>
        <taxon>Microbacterium</taxon>
    </lineage>
</organism>
<sequence>MNSRQQAERRVVLVAAGSGGYTAVEIDAEDAEVGRVELSASELASWVATQESENPPRWVIRSAREIYPVLLAAGVLLSRSHDLLLCHAILRDTDKVPRPLAPSAAWVRREPVDEAPALFDVIAHDAPDDPVGDALDQYREQRRVLRDSKDGRLTLLTSAESAGGLIAEEMRAAGLPWNESVHDGILTEILGTRPIAGGLPSRMVAQGERVRSILGDPNLNLESQPKLLRALHRVGVQVESTSRWELAQHSHAVVEPLLAYKKLSRLLSANGWAWLAEWVHDGRFRPIYITGGVVTGRWASAGGGALQLPRNLRAAVRADEGWTLVVADVAQLEPRMLAGMAGDRAMARAAQGKDLYAGVVESGAVATREEAKYAVLGAMYGATTGDSGRLVPRLRKVYPRAMALVDKAARFGEDGGVVSTWLGRSSPRPSMEWEAMQAAATDADADPAEVALARRRARDWGRFTRNFVVQGTAAEWSLIWLAEIRHRLQRLPEAERVAPASGIFGSRAHLAFFLHDEVILHVPQEQAAAAADAVREAAAVATRRLFGGFPIEVPLDLRIAESAEK</sequence>
<dbReference type="GO" id="GO:0006261">
    <property type="term" value="P:DNA-templated DNA replication"/>
    <property type="evidence" value="ECO:0007669"/>
    <property type="project" value="InterPro"/>
</dbReference>
<dbReference type="SMART" id="SM00482">
    <property type="entry name" value="POLAc"/>
    <property type="match status" value="1"/>
</dbReference>
<dbReference type="InterPro" id="IPR002298">
    <property type="entry name" value="DNA_polymerase_A"/>
</dbReference>
<keyword evidence="5" id="KW-0378">Hydrolase</keyword>
<evidence type="ECO:0000256" key="2">
    <source>
        <dbReference type="ARBA" id="ARBA00022705"/>
    </source>
</evidence>
<dbReference type="OrthoDB" id="4414061at2"/>
<dbReference type="NCBIfam" id="NF011538">
    <property type="entry name" value="PRK14975.1-1"/>
    <property type="match status" value="1"/>
</dbReference>
<comment type="catalytic activity">
    <reaction evidence="3">
        <text>DNA(n) + a 2'-deoxyribonucleoside 5'-triphosphate = DNA(n+1) + diphosphate</text>
        <dbReference type="Rhea" id="RHEA:22508"/>
        <dbReference type="Rhea" id="RHEA-COMP:17339"/>
        <dbReference type="Rhea" id="RHEA-COMP:17340"/>
        <dbReference type="ChEBI" id="CHEBI:33019"/>
        <dbReference type="ChEBI" id="CHEBI:61560"/>
        <dbReference type="ChEBI" id="CHEBI:173112"/>
        <dbReference type="EC" id="2.7.7.7"/>
    </reaction>
</comment>
<evidence type="ECO:0000256" key="3">
    <source>
        <dbReference type="ARBA" id="ARBA00049244"/>
    </source>
</evidence>
<evidence type="ECO:0000313" key="6">
    <source>
        <dbReference type="Proteomes" id="UP000316125"/>
    </source>
</evidence>
<keyword evidence="2" id="KW-0235">DNA replication</keyword>
<gene>
    <name evidence="5" type="ORF">FIV50_09440</name>
</gene>
<dbReference type="Gene3D" id="1.10.150.20">
    <property type="entry name" value="5' to 3' exonuclease, C-terminal subdomain"/>
    <property type="match status" value="1"/>
</dbReference>
<dbReference type="AlphaFoldDB" id="A0A4Y5YQJ8"/>
<dbReference type="InterPro" id="IPR001098">
    <property type="entry name" value="DNA-dir_DNA_pol_A_palm_dom"/>
</dbReference>
<dbReference type="PANTHER" id="PTHR10133:SF27">
    <property type="entry name" value="DNA POLYMERASE NU"/>
    <property type="match status" value="1"/>
</dbReference>
<evidence type="ECO:0000313" key="5">
    <source>
        <dbReference type="EMBL" id="QDE34987.1"/>
    </source>
</evidence>
<dbReference type="Gene3D" id="3.30.70.370">
    <property type="match status" value="1"/>
</dbReference>
<dbReference type="Pfam" id="PF00476">
    <property type="entry name" value="DNA_pol_A"/>
    <property type="match status" value="1"/>
</dbReference>
<dbReference type="GO" id="GO:0004527">
    <property type="term" value="F:exonuclease activity"/>
    <property type="evidence" value="ECO:0007669"/>
    <property type="project" value="UniProtKB-KW"/>
</dbReference>
<dbReference type="GO" id="GO:0006302">
    <property type="term" value="P:double-strand break repair"/>
    <property type="evidence" value="ECO:0007669"/>
    <property type="project" value="TreeGrafter"/>
</dbReference>
<dbReference type="PANTHER" id="PTHR10133">
    <property type="entry name" value="DNA POLYMERASE I"/>
    <property type="match status" value="1"/>
</dbReference>
<accession>A0A4Y5YQJ8</accession>
<keyword evidence="5" id="KW-0269">Exonuclease</keyword>
<dbReference type="SUPFAM" id="SSF56672">
    <property type="entry name" value="DNA/RNA polymerases"/>
    <property type="match status" value="1"/>
</dbReference>
<evidence type="ECO:0000256" key="1">
    <source>
        <dbReference type="ARBA" id="ARBA00012417"/>
    </source>
</evidence>
<dbReference type="CDD" id="cd06444">
    <property type="entry name" value="DNA_pol_A"/>
    <property type="match status" value="1"/>
</dbReference>
<dbReference type="InterPro" id="IPR043502">
    <property type="entry name" value="DNA/RNA_pol_sf"/>
</dbReference>